<dbReference type="Pfam" id="PF07452">
    <property type="entry name" value="CHRD"/>
    <property type="match status" value="1"/>
</dbReference>
<dbReference type="SMART" id="SM00754">
    <property type="entry name" value="CHRD"/>
    <property type="match status" value="1"/>
</dbReference>
<feature type="domain" description="CHRD" evidence="2">
    <location>
        <begin position="34"/>
        <end position="174"/>
    </location>
</feature>
<dbReference type="EMBL" id="AOIA01000160">
    <property type="protein sequence ID" value="ELY52050.1"/>
    <property type="molecule type" value="Genomic_DNA"/>
</dbReference>
<gene>
    <name evidence="3" type="ORF">C492_20021</name>
</gene>
<protein>
    <submittedName>
        <fullName evidence="3">CHRD domain containing protein</fullName>
    </submittedName>
</protein>
<comment type="caution">
    <text evidence="3">The sequence shown here is derived from an EMBL/GenBank/DDBJ whole genome shotgun (WGS) entry which is preliminary data.</text>
</comment>
<evidence type="ECO:0000259" key="2">
    <source>
        <dbReference type="PROSITE" id="PS50933"/>
    </source>
</evidence>
<evidence type="ECO:0000313" key="3">
    <source>
        <dbReference type="EMBL" id="ELY52050.1"/>
    </source>
</evidence>
<feature type="region of interest" description="Disordered" evidence="1">
    <location>
        <begin position="165"/>
        <end position="271"/>
    </location>
</feature>
<name>L9WRG3_9EURY</name>
<accession>L9WRG3</accession>
<feature type="compositionally biased region" description="Acidic residues" evidence="1">
    <location>
        <begin position="223"/>
        <end position="240"/>
    </location>
</feature>
<dbReference type="Proteomes" id="UP000011531">
    <property type="component" value="Unassembled WGS sequence"/>
</dbReference>
<reference evidence="3 4" key="1">
    <citation type="journal article" date="2014" name="PLoS Genet.">
        <title>Phylogenetically driven sequencing of extremely halophilic archaea reveals strategies for static and dynamic osmo-response.</title>
        <authorList>
            <person name="Becker E.A."/>
            <person name="Seitzer P.M."/>
            <person name="Tritt A."/>
            <person name="Larsen D."/>
            <person name="Krusor M."/>
            <person name="Yao A.I."/>
            <person name="Wu D."/>
            <person name="Madern D."/>
            <person name="Eisen J.A."/>
            <person name="Darling A.E."/>
            <person name="Facciotti M.T."/>
        </authorList>
    </citation>
    <scope>NUCLEOTIDE SEQUENCE [LARGE SCALE GENOMIC DNA]</scope>
    <source>
        <strain evidence="3 4">DSM 18795</strain>
    </source>
</reference>
<sequence>MLQTAGATIGGGLATGIGGADGDGRDEDAVLEDLPTTFSATLTDAVVPYEVETNACGTAAFEIDLEARAVHYAIDVEWLCDPIAVRIRSGNDDGEGRGLVQLYPRAGTADRIEGRFDGTLAEGTLTLEDLLGAFDRSDLEAIATELAEGEVYVSVATESYPTGELRGRIVCEDDRESGDGDGSEDETREGDSTEETTDEASGDAEQDATDEASENDSGRDTADETPEGDTEQDPADEAAEENSKEGSDDESSETDRSGETVYGAPEDPDDE</sequence>
<dbReference type="PROSITE" id="PS50933">
    <property type="entry name" value="CHRD"/>
    <property type="match status" value="1"/>
</dbReference>
<dbReference type="AlphaFoldDB" id="L9WRG3"/>
<evidence type="ECO:0000313" key="4">
    <source>
        <dbReference type="Proteomes" id="UP000011531"/>
    </source>
</evidence>
<feature type="compositionally biased region" description="Acidic residues" evidence="1">
    <location>
        <begin position="173"/>
        <end position="214"/>
    </location>
</feature>
<organism evidence="3 4">
    <name type="scientific">Natronococcus jeotgali DSM 18795</name>
    <dbReference type="NCBI Taxonomy" id="1227498"/>
    <lineage>
        <taxon>Archaea</taxon>
        <taxon>Methanobacteriati</taxon>
        <taxon>Methanobacteriota</taxon>
        <taxon>Stenosarchaea group</taxon>
        <taxon>Halobacteria</taxon>
        <taxon>Halobacteriales</taxon>
        <taxon>Natrialbaceae</taxon>
        <taxon>Natronococcus</taxon>
    </lineage>
</organism>
<proteinExistence type="predicted"/>
<keyword evidence="4" id="KW-1185">Reference proteome</keyword>
<dbReference type="InterPro" id="IPR010895">
    <property type="entry name" value="CHRD"/>
</dbReference>
<evidence type="ECO:0000256" key="1">
    <source>
        <dbReference type="SAM" id="MobiDB-lite"/>
    </source>
</evidence>